<keyword evidence="3" id="KW-1185">Reference proteome</keyword>
<sequence>MTRTDRCPSDREERRARRFHGRVVRARTGDEDDAGDMGSPESEAGELLRERCTSRTLTSFRPYVKAKFK</sequence>
<gene>
    <name evidence="2" type="ORF">GCM10023195_08820</name>
</gene>
<evidence type="ECO:0000256" key="1">
    <source>
        <dbReference type="SAM" id="MobiDB-lite"/>
    </source>
</evidence>
<reference evidence="3" key="1">
    <citation type="journal article" date="2019" name="Int. J. Syst. Evol. Microbiol.">
        <title>The Global Catalogue of Microorganisms (GCM) 10K type strain sequencing project: providing services to taxonomists for standard genome sequencing and annotation.</title>
        <authorList>
            <consortium name="The Broad Institute Genomics Platform"/>
            <consortium name="The Broad Institute Genome Sequencing Center for Infectious Disease"/>
            <person name="Wu L."/>
            <person name="Ma J."/>
        </authorList>
    </citation>
    <scope>NUCLEOTIDE SEQUENCE [LARGE SCALE GENOMIC DNA]</scope>
    <source>
        <strain evidence="3">JCM 17938</strain>
    </source>
</reference>
<feature type="region of interest" description="Disordered" evidence="1">
    <location>
        <begin position="1"/>
        <end position="50"/>
    </location>
</feature>
<dbReference type="Proteomes" id="UP001500212">
    <property type="component" value="Unassembled WGS sequence"/>
</dbReference>
<feature type="compositionally biased region" description="Basic residues" evidence="1">
    <location>
        <begin position="16"/>
        <end position="25"/>
    </location>
</feature>
<evidence type="ECO:0000313" key="2">
    <source>
        <dbReference type="EMBL" id="GAA4602775.1"/>
    </source>
</evidence>
<feature type="compositionally biased region" description="Basic and acidic residues" evidence="1">
    <location>
        <begin position="1"/>
        <end position="15"/>
    </location>
</feature>
<dbReference type="EMBL" id="BAABHJ010000002">
    <property type="protein sequence ID" value="GAA4602775.1"/>
    <property type="molecule type" value="Genomic_DNA"/>
</dbReference>
<organism evidence="2 3">
    <name type="scientific">Actinoallomurus liliacearum</name>
    <dbReference type="NCBI Taxonomy" id="1080073"/>
    <lineage>
        <taxon>Bacteria</taxon>
        <taxon>Bacillati</taxon>
        <taxon>Actinomycetota</taxon>
        <taxon>Actinomycetes</taxon>
        <taxon>Streptosporangiales</taxon>
        <taxon>Thermomonosporaceae</taxon>
        <taxon>Actinoallomurus</taxon>
    </lineage>
</organism>
<accession>A0ABP8TEC9</accession>
<proteinExistence type="predicted"/>
<name>A0ABP8TEC9_9ACTN</name>
<protein>
    <submittedName>
        <fullName evidence="2">Uncharacterized protein</fullName>
    </submittedName>
</protein>
<comment type="caution">
    <text evidence="2">The sequence shown here is derived from an EMBL/GenBank/DDBJ whole genome shotgun (WGS) entry which is preliminary data.</text>
</comment>
<evidence type="ECO:0000313" key="3">
    <source>
        <dbReference type="Proteomes" id="UP001500212"/>
    </source>
</evidence>